<evidence type="ECO:0000313" key="12">
    <source>
        <dbReference type="EMBL" id="SUZ95776.1"/>
    </source>
</evidence>
<dbReference type="AlphaFoldDB" id="A0A381RVA1"/>
<evidence type="ECO:0000256" key="2">
    <source>
        <dbReference type="ARBA" id="ARBA00008472"/>
    </source>
</evidence>
<dbReference type="PANTHER" id="PTHR11058:SF22">
    <property type="entry name" value="NADH-QUINONE OXIDOREDUCTASE SUBUNIT A"/>
    <property type="match status" value="1"/>
</dbReference>
<gene>
    <name evidence="12" type="ORF">METZ01_LOCUS48630</name>
</gene>
<evidence type="ECO:0000256" key="11">
    <source>
        <dbReference type="SAM" id="Phobius"/>
    </source>
</evidence>
<keyword evidence="7" id="KW-1278">Translocase</keyword>
<evidence type="ECO:0000256" key="4">
    <source>
        <dbReference type="ARBA" id="ARBA00022475"/>
    </source>
</evidence>
<protein>
    <recommendedName>
        <fullName evidence="13">NADH-quinone oxidoreductase subunit</fullName>
    </recommendedName>
</protein>
<comment type="similarity">
    <text evidence="2">Belongs to the complex I subunit 3 family.</text>
</comment>
<dbReference type="GO" id="GO:0016651">
    <property type="term" value="F:oxidoreductase activity, acting on NAD(P)H"/>
    <property type="evidence" value="ECO:0007669"/>
    <property type="project" value="InterPro"/>
</dbReference>
<dbReference type="GO" id="GO:0048038">
    <property type="term" value="F:quinone binding"/>
    <property type="evidence" value="ECO:0007669"/>
    <property type="project" value="UniProtKB-KW"/>
</dbReference>
<keyword evidence="6" id="KW-0874">Quinone</keyword>
<dbReference type="InterPro" id="IPR038430">
    <property type="entry name" value="NDAH_ubi_oxred_su3_sf"/>
</dbReference>
<proteinExistence type="inferred from homology"/>
<feature type="transmembrane region" description="Helical" evidence="11">
    <location>
        <begin position="12"/>
        <end position="33"/>
    </location>
</feature>
<dbReference type="EMBL" id="UINC01002353">
    <property type="protein sequence ID" value="SUZ95776.1"/>
    <property type="molecule type" value="Genomic_DNA"/>
</dbReference>
<keyword evidence="5 11" id="KW-0812">Transmembrane</keyword>
<evidence type="ECO:0000256" key="9">
    <source>
        <dbReference type="ARBA" id="ARBA00023027"/>
    </source>
</evidence>
<dbReference type="GO" id="GO:0030964">
    <property type="term" value="C:NADH dehydrogenase complex"/>
    <property type="evidence" value="ECO:0007669"/>
    <property type="project" value="TreeGrafter"/>
</dbReference>
<evidence type="ECO:0000256" key="10">
    <source>
        <dbReference type="ARBA" id="ARBA00023136"/>
    </source>
</evidence>
<feature type="non-terminal residue" evidence="12">
    <location>
        <position position="1"/>
    </location>
</feature>
<evidence type="ECO:0000256" key="6">
    <source>
        <dbReference type="ARBA" id="ARBA00022719"/>
    </source>
</evidence>
<keyword evidence="4" id="KW-1003">Cell membrane</keyword>
<reference evidence="12" key="1">
    <citation type="submission" date="2018-05" db="EMBL/GenBank/DDBJ databases">
        <authorList>
            <person name="Lanie J.A."/>
            <person name="Ng W.-L."/>
            <person name="Kazmierczak K.M."/>
            <person name="Andrzejewski T.M."/>
            <person name="Davidsen T.M."/>
            <person name="Wayne K.J."/>
            <person name="Tettelin H."/>
            <person name="Glass J.I."/>
            <person name="Rusch D."/>
            <person name="Podicherti R."/>
            <person name="Tsui H.-C.T."/>
            <person name="Winkler M.E."/>
        </authorList>
    </citation>
    <scope>NUCLEOTIDE SEQUENCE</scope>
</reference>
<dbReference type="Gene3D" id="1.20.58.1610">
    <property type="entry name" value="NADH:ubiquinone/plastoquinone oxidoreductase, chain 3"/>
    <property type="match status" value="1"/>
</dbReference>
<sequence length="162" mass="17796">VSDVLGQYLPVMALLVLAVLFAALSFGASRLLAPRRPHDRKLAPYECGIIPSREAPERFPVRFYLVAMIFIVFDIEIIFFYPWAVAHRDIGLFGLVAVLVFSVAVFESFVYLIGNGALEWGPIAEVRQAASRRLGSDVVRPGVRQVGLEGYKVDGPTDTSAA</sequence>
<keyword evidence="10 11" id="KW-0472">Membrane</keyword>
<evidence type="ECO:0000256" key="7">
    <source>
        <dbReference type="ARBA" id="ARBA00022967"/>
    </source>
</evidence>
<evidence type="ECO:0000256" key="8">
    <source>
        <dbReference type="ARBA" id="ARBA00022989"/>
    </source>
</evidence>
<keyword evidence="9" id="KW-0520">NAD</keyword>
<dbReference type="InterPro" id="IPR000440">
    <property type="entry name" value="NADH_UbQ/plastoQ_OxRdtase_su3"/>
</dbReference>
<name>A0A381RVA1_9ZZZZ</name>
<evidence type="ECO:0008006" key="13">
    <source>
        <dbReference type="Google" id="ProtNLM"/>
    </source>
</evidence>
<keyword evidence="8 11" id="KW-1133">Transmembrane helix</keyword>
<accession>A0A381RVA1</accession>
<evidence type="ECO:0000256" key="3">
    <source>
        <dbReference type="ARBA" id="ARBA00022448"/>
    </source>
</evidence>
<dbReference type="GO" id="GO:0008137">
    <property type="term" value="F:NADH dehydrogenase (ubiquinone) activity"/>
    <property type="evidence" value="ECO:0007669"/>
    <property type="project" value="InterPro"/>
</dbReference>
<dbReference type="Pfam" id="PF00507">
    <property type="entry name" value="Oxidored_q4"/>
    <property type="match status" value="1"/>
</dbReference>
<dbReference type="PANTHER" id="PTHR11058">
    <property type="entry name" value="NADH-UBIQUINONE OXIDOREDUCTASE CHAIN 3"/>
    <property type="match status" value="1"/>
</dbReference>
<comment type="subcellular location">
    <subcellularLocation>
        <location evidence="1">Membrane</location>
        <topology evidence="1">Multi-pass membrane protein</topology>
    </subcellularLocation>
</comment>
<dbReference type="InterPro" id="IPR023043">
    <property type="entry name" value="NAD(P)H_OxRDtase_bac/plastid"/>
</dbReference>
<feature type="transmembrane region" description="Helical" evidence="11">
    <location>
        <begin position="63"/>
        <end position="84"/>
    </location>
</feature>
<feature type="transmembrane region" description="Helical" evidence="11">
    <location>
        <begin position="90"/>
        <end position="113"/>
    </location>
</feature>
<evidence type="ECO:0000256" key="5">
    <source>
        <dbReference type="ARBA" id="ARBA00022692"/>
    </source>
</evidence>
<dbReference type="HAMAP" id="MF_01394">
    <property type="entry name" value="NDH1_NuoA"/>
    <property type="match status" value="1"/>
</dbReference>
<organism evidence="12">
    <name type="scientific">marine metagenome</name>
    <dbReference type="NCBI Taxonomy" id="408172"/>
    <lineage>
        <taxon>unclassified sequences</taxon>
        <taxon>metagenomes</taxon>
        <taxon>ecological metagenomes</taxon>
    </lineage>
</organism>
<keyword evidence="3" id="KW-0813">Transport</keyword>
<evidence type="ECO:0000256" key="1">
    <source>
        <dbReference type="ARBA" id="ARBA00004141"/>
    </source>
</evidence>